<feature type="compositionally biased region" description="Basic and acidic residues" evidence="1">
    <location>
        <begin position="153"/>
        <end position="171"/>
    </location>
</feature>
<gene>
    <name evidence="2" type="ORF">H1R20_g12462</name>
</gene>
<organism evidence="2 3">
    <name type="scientific">Candolleomyces eurysporus</name>
    <dbReference type="NCBI Taxonomy" id="2828524"/>
    <lineage>
        <taxon>Eukaryota</taxon>
        <taxon>Fungi</taxon>
        <taxon>Dikarya</taxon>
        <taxon>Basidiomycota</taxon>
        <taxon>Agaricomycotina</taxon>
        <taxon>Agaricomycetes</taxon>
        <taxon>Agaricomycetidae</taxon>
        <taxon>Agaricales</taxon>
        <taxon>Agaricineae</taxon>
        <taxon>Psathyrellaceae</taxon>
        <taxon>Candolleomyces</taxon>
    </lineage>
</organism>
<feature type="compositionally biased region" description="Basic and acidic residues" evidence="1">
    <location>
        <begin position="75"/>
        <end position="105"/>
    </location>
</feature>
<dbReference type="EMBL" id="JANBPK010001211">
    <property type="protein sequence ID" value="KAJ2924627.1"/>
    <property type="molecule type" value="Genomic_DNA"/>
</dbReference>
<proteinExistence type="predicted"/>
<evidence type="ECO:0000313" key="2">
    <source>
        <dbReference type="EMBL" id="KAJ2924627.1"/>
    </source>
</evidence>
<comment type="caution">
    <text evidence="2">The sequence shown here is derived from an EMBL/GenBank/DDBJ whole genome shotgun (WGS) entry which is preliminary data.</text>
</comment>
<dbReference type="AlphaFoldDB" id="A0A9W8IXL4"/>
<name>A0A9W8IXL4_9AGAR</name>
<feature type="non-terminal residue" evidence="2">
    <location>
        <position position="1"/>
    </location>
</feature>
<protein>
    <submittedName>
        <fullName evidence="2">Uncharacterized protein</fullName>
    </submittedName>
</protein>
<evidence type="ECO:0000256" key="1">
    <source>
        <dbReference type="SAM" id="MobiDB-lite"/>
    </source>
</evidence>
<keyword evidence="3" id="KW-1185">Reference proteome</keyword>
<feature type="region of interest" description="Disordered" evidence="1">
    <location>
        <begin position="75"/>
        <end position="171"/>
    </location>
</feature>
<dbReference type="Proteomes" id="UP001140091">
    <property type="component" value="Unassembled WGS sequence"/>
</dbReference>
<dbReference type="OrthoDB" id="2500073at2759"/>
<accession>A0A9W8IXL4</accession>
<feature type="compositionally biased region" description="Basic and acidic residues" evidence="1">
    <location>
        <begin position="135"/>
        <end position="145"/>
    </location>
</feature>
<reference evidence="2" key="1">
    <citation type="submission" date="2022-06" db="EMBL/GenBank/DDBJ databases">
        <title>Genome Sequence of Candolleomyces eurysporus.</title>
        <authorList>
            <person name="Buettner E."/>
        </authorList>
    </citation>
    <scope>NUCLEOTIDE SEQUENCE</scope>
    <source>
        <strain evidence="2">VTCC 930004</strain>
    </source>
</reference>
<sequence>MMSSPPCVMYPTGTHINPACRAGVQNTTANMSSQASQDEYPPQTHSGKVGYGPHFSLSPTLGEKITGIKEELKGTIMRNPEEIQHGKDIVSGEEKRRAREADMRTDPFAMHAGDTSGPSQSSQLPHPGHGGAMSKMDDQGMREHAATVAPTGTDHHERQLRGDQHDFKNIG</sequence>
<evidence type="ECO:0000313" key="3">
    <source>
        <dbReference type="Proteomes" id="UP001140091"/>
    </source>
</evidence>